<dbReference type="InterPro" id="IPR003439">
    <property type="entry name" value="ABC_transporter-like_ATP-bd"/>
</dbReference>
<reference evidence="2 3" key="1">
    <citation type="submission" date="2018-12" db="EMBL/GenBank/DDBJ databases">
        <authorList>
            <consortium name="Pathogen Informatics"/>
        </authorList>
    </citation>
    <scope>NUCLEOTIDE SEQUENCE [LARGE SCALE GENOMIC DNA]</scope>
    <source>
        <strain evidence="2 3">NCTC13652</strain>
    </source>
</reference>
<dbReference type="GO" id="GO:0016887">
    <property type="term" value="F:ATP hydrolysis activity"/>
    <property type="evidence" value="ECO:0007669"/>
    <property type="project" value="InterPro"/>
</dbReference>
<accession>A0A448NZP3</accession>
<dbReference type="PROSITE" id="PS50893">
    <property type="entry name" value="ABC_TRANSPORTER_2"/>
    <property type="match status" value="1"/>
</dbReference>
<sequence length="528" mass="56568">MLEVTDLAVWYPTRGLALAGLSFSASDGQILLLTGRNGCGTSTALAAIVADLPAGSRRQGAVVLDGVDISGAHPDDLDGIIATVGDVDPARSLRIGDLLHVEGPHHSSLESAAPRRPALLSPEQIANELGLDGHLNDRVADATRSLRARAVLAAGLLAAPRLLLADQPLAPMESPWRDAACRLLRAHADAGMTIVWAEHHLIHALAVADHVIELVRPSNQVPGSRAVGTYPDEYRRENHARPRTAKPYPGEHTGLAHPAWQWRPRTIPWTPLQQVATALGLTGPGADDPNRLHDMLAPVLGQGLRQPPAHRDTGQLTLVLNDREKVLVRDDQMLRLACATGEQAAIAYDEFTAANAFTLAPTQPNRTLADICRFQDRRSGRPKGSTWAQIHDAWPQLRGSDVLARHSAGEQALVTALLDLESGTVVPLLDAGQPLDGWTRDRLLEHVAAQQRAGRTVVWITTDAEDLPAAERVIVTDDGQIAADGRATAIADRLPYPPRLAVACAPRRIMTAAEVIAGAEYLATKEAS</sequence>
<dbReference type="InterPro" id="IPR027417">
    <property type="entry name" value="P-loop_NTPase"/>
</dbReference>
<keyword evidence="2" id="KW-0067">ATP-binding</keyword>
<feature type="domain" description="ABC transporter" evidence="1">
    <location>
        <begin position="2"/>
        <end position="241"/>
    </location>
</feature>
<organism evidence="2 3">
    <name type="scientific">Acidipropionibacterium jensenii</name>
    <dbReference type="NCBI Taxonomy" id="1749"/>
    <lineage>
        <taxon>Bacteria</taxon>
        <taxon>Bacillati</taxon>
        <taxon>Actinomycetota</taxon>
        <taxon>Actinomycetes</taxon>
        <taxon>Propionibacteriales</taxon>
        <taxon>Propionibacteriaceae</taxon>
        <taxon>Acidipropionibacterium</taxon>
    </lineage>
</organism>
<dbReference type="GO" id="GO:0005886">
    <property type="term" value="C:plasma membrane"/>
    <property type="evidence" value="ECO:0007669"/>
    <property type="project" value="TreeGrafter"/>
</dbReference>
<dbReference type="InterPro" id="IPR015854">
    <property type="entry name" value="ABC_transpr_LolD-like"/>
</dbReference>
<dbReference type="RefSeq" id="WP_028703837.1">
    <property type="nucleotide sequence ID" value="NZ_LR134473.1"/>
</dbReference>
<keyword evidence="2" id="KW-0547">Nucleotide-binding</keyword>
<evidence type="ECO:0000313" key="2">
    <source>
        <dbReference type="EMBL" id="VEI03413.1"/>
    </source>
</evidence>
<name>A0A448NZP3_9ACTN</name>
<gene>
    <name evidence="2" type="primary">cmpC</name>
    <name evidence="2" type="ORF">NCTC13652_01616</name>
</gene>
<dbReference type="Gene3D" id="3.40.50.300">
    <property type="entry name" value="P-loop containing nucleotide triphosphate hydrolases"/>
    <property type="match status" value="2"/>
</dbReference>
<dbReference type="EMBL" id="LR134473">
    <property type="protein sequence ID" value="VEI03413.1"/>
    <property type="molecule type" value="Genomic_DNA"/>
</dbReference>
<dbReference type="PANTHER" id="PTHR24220">
    <property type="entry name" value="IMPORT ATP-BINDING PROTEIN"/>
    <property type="match status" value="1"/>
</dbReference>
<keyword evidence="2" id="KW-0378">Hydrolase</keyword>
<dbReference type="GO" id="GO:0005524">
    <property type="term" value="F:ATP binding"/>
    <property type="evidence" value="ECO:0007669"/>
    <property type="project" value="UniProtKB-KW"/>
</dbReference>
<protein>
    <submittedName>
        <fullName evidence="2">Bicarbonate transport ATP-binding protein CmpC</fullName>
        <ecNumber evidence="2">3.6.3.-</ecNumber>
    </submittedName>
</protein>
<evidence type="ECO:0000313" key="3">
    <source>
        <dbReference type="Proteomes" id="UP000277858"/>
    </source>
</evidence>
<dbReference type="Proteomes" id="UP000277858">
    <property type="component" value="Chromosome"/>
</dbReference>
<proteinExistence type="predicted"/>
<keyword evidence="3" id="KW-1185">Reference proteome</keyword>
<dbReference type="GO" id="GO:0022857">
    <property type="term" value="F:transmembrane transporter activity"/>
    <property type="evidence" value="ECO:0007669"/>
    <property type="project" value="TreeGrafter"/>
</dbReference>
<dbReference type="Pfam" id="PF00005">
    <property type="entry name" value="ABC_tran"/>
    <property type="match status" value="1"/>
</dbReference>
<evidence type="ECO:0000259" key="1">
    <source>
        <dbReference type="PROSITE" id="PS50893"/>
    </source>
</evidence>
<dbReference type="EC" id="3.6.3.-" evidence="2"/>
<dbReference type="STRING" id="1122997.GCA_000425285_02581"/>
<dbReference type="AlphaFoldDB" id="A0A448NZP3"/>
<dbReference type="SUPFAM" id="SSF52540">
    <property type="entry name" value="P-loop containing nucleoside triphosphate hydrolases"/>
    <property type="match status" value="2"/>
</dbReference>